<dbReference type="EMBL" id="JRKL02000684">
    <property type="protein sequence ID" value="KAF3969117.1"/>
    <property type="molecule type" value="Genomic_DNA"/>
</dbReference>
<dbReference type="Proteomes" id="UP000737018">
    <property type="component" value="Unassembled WGS sequence"/>
</dbReference>
<dbReference type="AlphaFoldDB" id="A0A8J4VT06"/>
<dbReference type="InterPro" id="IPR040256">
    <property type="entry name" value="At4g02000-like"/>
</dbReference>
<proteinExistence type="predicted"/>
<evidence type="ECO:0000313" key="4">
    <source>
        <dbReference type="Proteomes" id="UP000737018"/>
    </source>
</evidence>
<feature type="region of interest" description="Disordered" evidence="1">
    <location>
        <begin position="233"/>
        <end position="254"/>
    </location>
</feature>
<dbReference type="PANTHER" id="PTHR31286">
    <property type="entry name" value="GLYCINE-RICH CELL WALL STRUCTURAL PROTEIN 1.8-LIKE"/>
    <property type="match status" value="1"/>
</dbReference>
<evidence type="ECO:0000313" key="3">
    <source>
        <dbReference type="EMBL" id="KAF3969117.1"/>
    </source>
</evidence>
<keyword evidence="4" id="KW-1185">Reference proteome</keyword>
<organism evidence="3 4">
    <name type="scientific">Castanea mollissima</name>
    <name type="common">Chinese chestnut</name>
    <dbReference type="NCBI Taxonomy" id="60419"/>
    <lineage>
        <taxon>Eukaryota</taxon>
        <taxon>Viridiplantae</taxon>
        <taxon>Streptophyta</taxon>
        <taxon>Embryophyta</taxon>
        <taxon>Tracheophyta</taxon>
        <taxon>Spermatophyta</taxon>
        <taxon>Magnoliopsida</taxon>
        <taxon>eudicotyledons</taxon>
        <taxon>Gunneridae</taxon>
        <taxon>Pentapetalae</taxon>
        <taxon>rosids</taxon>
        <taxon>fabids</taxon>
        <taxon>Fagales</taxon>
        <taxon>Fagaceae</taxon>
        <taxon>Castanea</taxon>
    </lineage>
</organism>
<dbReference type="PANTHER" id="PTHR31286:SF99">
    <property type="entry name" value="DUF4283 DOMAIN-CONTAINING PROTEIN"/>
    <property type="match status" value="1"/>
</dbReference>
<evidence type="ECO:0000259" key="2">
    <source>
        <dbReference type="Pfam" id="PF14111"/>
    </source>
</evidence>
<gene>
    <name evidence="3" type="ORF">CMV_007063</name>
</gene>
<feature type="domain" description="DUF4283" evidence="2">
    <location>
        <begin position="85"/>
        <end position="165"/>
    </location>
</feature>
<evidence type="ECO:0000256" key="1">
    <source>
        <dbReference type="SAM" id="MobiDB-lite"/>
    </source>
</evidence>
<accession>A0A8J4VT06</accession>
<reference evidence="3" key="1">
    <citation type="submission" date="2020-03" db="EMBL/GenBank/DDBJ databases">
        <title>Castanea mollissima Vanexum genome sequencing.</title>
        <authorList>
            <person name="Staton M."/>
        </authorList>
    </citation>
    <scope>NUCLEOTIDE SEQUENCE</scope>
    <source>
        <tissue evidence="3">Leaf</tissue>
    </source>
</reference>
<comment type="caution">
    <text evidence="3">The sequence shown here is derived from an EMBL/GenBank/DDBJ whole genome shotgun (WGS) entry which is preliminary data.</text>
</comment>
<dbReference type="Pfam" id="PF14111">
    <property type="entry name" value="DUF4283"/>
    <property type="match status" value="1"/>
</dbReference>
<dbReference type="OrthoDB" id="1096772at2759"/>
<sequence>MEYKKRLRKTAIWTIHKLHLPSPLMRRVSLTRKSCLEMPGAFKQAFSFKLSMDTEAESDDEYLELPIREKAVKFSRSTKMRNRAPWTNAIIVKVFEKTVAYHFLLSCVTSLWKPIGRMDCMDLGNDFFLIEFHAKDDQARVLKEGPWFVRGHYLSIRCWEPNFKSSKANLSSVAVWIRLPELLIEYYELSVLKEIGEAISPMLRVDAHTAIESYGRFARLCIQERAPKSFSSLNNAPNWGKHTNEPTSLNKPMYGGKVIDSRPITSSPKSLKTKNKTREVVGRKENTKISSAIWREMGVKSFTQATAVGNGMTPLCSTEFMVPEFRVFKVGASCDPMVISFDTSAPREKHNCEKSDGQLELKMNELIGVDGDKDRMEINPSSMIARPPLLESDLKASLNPSKHTIASFSSCSLKRIDPALRSRQGAKDEA</sequence>
<name>A0A8J4VT06_9ROSI</name>
<dbReference type="InterPro" id="IPR025558">
    <property type="entry name" value="DUF4283"/>
</dbReference>
<protein>
    <recommendedName>
        <fullName evidence="2">DUF4283 domain-containing protein</fullName>
    </recommendedName>
</protein>